<dbReference type="PROSITE" id="PS51682">
    <property type="entry name" value="SAM_OMT_I"/>
    <property type="match status" value="1"/>
</dbReference>
<dbReference type="PANTHER" id="PTHR43167:SF1">
    <property type="entry name" value="PUTATIVE (AFU_ORTHOLOGUE AFUA_6G01830)-RELATED"/>
    <property type="match status" value="1"/>
</dbReference>
<evidence type="ECO:0000256" key="3">
    <source>
        <dbReference type="ARBA" id="ARBA00022691"/>
    </source>
</evidence>
<proteinExistence type="predicted"/>
<dbReference type="EC" id="2.1.1.-" evidence="4"/>
<evidence type="ECO:0000256" key="1">
    <source>
        <dbReference type="ARBA" id="ARBA00022603"/>
    </source>
</evidence>
<keyword evidence="5" id="KW-1185">Reference proteome</keyword>
<protein>
    <submittedName>
        <fullName evidence="4">O-methyltransferase</fullName>
        <ecNumber evidence="4">2.1.1.-</ecNumber>
    </submittedName>
</protein>
<keyword evidence="2 4" id="KW-0808">Transferase</keyword>
<comment type="caution">
    <text evidence="4">The sequence shown here is derived from an EMBL/GenBank/DDBJ whole genome shotgun (WGS) entry which is preliminary data.</text>
</comment>
<sequence length="192" mass="21128">MFVDQVNVVIDRVDTLREQVDDAWQIPRDEAQLLAQLVRMGRCRSTCEIGVSYGFSTLHLAAAVREHGGHLHGFDASANKVQAATKHLTEAGLMEHVTLHLGDARETLGQVTPAQPYDFVFIDAVKTQSRDYLEAVRPKLAERAVIVTDNTSTHRQELGEFVAYLRSLPNATSCAVNVGNGFELTILQQGAT</sequence>
<organism evidence="4 5">
    <name type="scientific">Natronomicrosphaera hydrolytica</name>
    <dbReference type="NCBI Taxonomy" id="3242702"/>
    <lineage>
        <taxon>Bacteria</taxon>
        <taxon>Pseudomonadati</taxon>
        <taxon>Planctomycetota</taxon>
        <taxon>Phycisphaerae</taxon>
        <taxon>Phycisphaerales</taxon>
        <taxon>Phycisphaeraceae</taxon>
        <taxon>Natronomicrosphaera</taxon>
    </lineage>
</organism>
<reference evidence="4 5" key="1">
    <citation type="submission" date="2024-08" db="EMBL/GenBank/DDBJ databases">
        <title>Whole-genome sequencing of halo(alkali)philic microorganisms from hypersaline lakes.</title>
        <authorList>
            <person name="Sorokin D.Y."/>
            <person name="Merkel A.Y."/>
            <person name="Messina E."/>
            <person name="Yakimov M."/>
        </authorList>
    </citation>
    <scope>NUCLEOTIDE SEQUENCE [LARGE SCALE GENOMIC DNA]</scope>
    <source>
        <strain evidence="4 5">AB-hyl4</strain>
    </source>
</reference>
<dbReference type="SUPFAM" id="SSF53335">
    <property type="entry name" value="S-adenosyl-L-methionine-dependent methyltransferases"/>
    <property type="match status" value="1"/>
</dbReference>
<dbReference type="PANTHER" id="PTHR43167">
    <property type="entry name" value="PUTATIVE (AFU_ORTHOLOGUE AFUA_6G01830)-RELATED"/>
    <property type="match status" value="1"/>
</dbReference>
<dbReference type="RefSeq" id="WP_425345145.1">
    <property type="nucleotide sequence ID" value="NZ_JBGUBD010000004.1"/>
</dbReference>
<evidence type="ECO:0000313" key="5">
    <source>
        <dbReference type="Proteomes" id="UP001575105"/>
    </source>
</evidence>
<evidence type="ECO:0000313" key="4">
    <source>
        <dbReference type="EMBL" id="MFA9478221.1"/>
    </source>
</evidence>
<dbReference type="InterPro" id="IPR029063">
    <property type="entry name" value="SAM-dependent_MTases_sf"/>
</dbReference>
<name>A0ABV4U3X0_9BACT</name>
<keyword evidence="3" id="KW-0949">S-adenosyl-L-methionine</keyword>
<gene>
    <name evidence="4" type="ORF">ACERK3_07920</name>
</gene>
<dbReference type="Pfam" id="PF13578">
    <property type="entry name" value="Methyltransf_24"/>
    <property type="match status" value="1"/>
</dbReference>
<keyword evidence="1 4" id="KW-0489">Methyltransferase</keyword>
<dbReference type="EMBL" id="JBGUBD010000004">
    <property type="protein sequence ID" value="MFA9478221.1"/>
    <property type="molecule type" value="Genomic_DNA"/>
</dbReference>
<dbReference type="GO" id="GO:0008168">
    <property type="term" value="F:methyltransferase activity"/>
    <property type="evidence" value="ECO:0007669"/>
    <property type="project" value="UniProtKB-KW"/>
</dbReference>
<dbReference type="Proteomes" id="UP001575105">
    <property type="component" value="Unassembled WGS sequence"/>
</dbReference>
<dbReference type="Gene3D" id="3.40.50.150">
    <property type="entry name" value="Vaccinia Virus protein VP39"/>
    <property type="match status" value="1"/>
</dbReference>
<dbReference type="GO" id="GO:0032259">
    <property type="term" value="P:methylation"/>
    <property type="evidence" value="ECO:0007669"/>
    <property type="project" value="UniProtKB-KW"/>
</dbReference>
<evidence type="ECO:0000256" key="2">
    <source>
        <dbReference type="ARBA" id="ARBA00022679"/>
    </source>
</evidence>
<accession>A0ABV4U3X0</accession>
<dbReference type="InterPro" id="IPR002935">
    <property type="entry name" value="SAM_O-MeTrfase"/>
</dbReference>